<dbReference type="EMBL" id="JAENIO010000020">
    <property type="protein sequence ID" value="MBK1834227.1"/>
    <property type="molecule type" value="Genomic_DNA"/>
</dbReference>
<evidence type="ECO:0000313" key="1">
    <source>
        <dbReference type="EMBL" id="MBK1834227.1"/>
    </source>
</evidence>
<proteinExistence type="predicted"/>
<dbReference type="RefSeq" id="WP_200391663.1">
    <property type="nucleotide sequence ID" value="NZ_JAENIO010000020.1"/>
</dbReference>
<name>A0A934VMF5_9BACT</name>
<protein>
    <submittedName>
        <fullName evidence="1">Uncharacterized protein</fullName>
    </submittedName>
</protein>
<keyword evidence="2" id="KW-1185">Reference proteome</keyword>
<evidence type="ECO:0000313" key="2">
    <source>
        <dbReference type="Proteomes" id="UP000604083"/>
    </source>
</evidence>
<dbReference type="Proteomes" id="UP000604083">
    <property type="component" value="Unassembled WGS sequence"/>
</dbReference>
<reference evidence="1" key="1">
    <citation type="submission" date="2021-01" db="EMBL/GenBank/DDBJ databases">
        <title>Modified the classification status of verrucomicrobia.</title>
        <authorList>
            <person name="Feng X."/>
        </authorList>
    </citation>
    <scope>NUCLEOTIDE SEQUENCE</scope>
    <source>
        <strain evidence="1">KCTC 12986</strain>
    </source>
</reference>
<organism evidence="1 2">
    <name type="scientific">Roseibacillus ishigakijimensis</name>
    <dbReference type="NCBI Taxonomy" id="454146"/>
    <lineage>
        <taxon>Bacteria</taxon>
        <taxon>Pseudomonadati</taxon>
        <taxon>Verrucomicrobiota</taxon>
        <taxon>Verrucomicrobiia</taxon>
        <taxon>Verrucomicrobiales</taxon>
        <taxon>Verrucomicrobiaceae</taxon>
        <taxon>Roseibacillus</taxon>
    </lineage>
</organism>
<comment type="caution">
    <text evidence="1">The sequence shown here is derived from an EMBL/GenBank/DDBJ whole genome shotgun (WGS) entry which is preliminary data.</text>
</comment>
<sequence>MSVALFAETEADEAESEKILPVGELFLEELVAKLNEEHSAETREEIFKSPRRLIGFQLRSKFDLWNTSEKSEVRKNFESWGIEHPDWMSFYIREAWEHSQSGEEFDELSFLMRVSEIRRDAKNSRKIDAEEWALEHFEGTVGGSLSGDPFAEAIESEEEADREKIPLSVEVRVRGIGWEEGEKQYLEPVEAILKKWNVGTISSSGGSGDGEIAENYFRIDFSDSEKGLPLLRKSIGDLAFPAGTMMRYTQDGYSHQEYFKWHHRRVRVD</sequence>
<gene>
    <name evidence="1" type="ORF">JIN78_09155</name>
</gene>
<accession>A0A934VMF5</accession>
<dbReference type="AlphaFoldDB" id="A0A934VMF5"/>